<protein>
    <submittedName>
        <fullName evidence="1">Uncharacterized protein</fullName>
    </submittedName>
</protein>
<gene>
    <name evidence="1" type="ORF">UFOVP12_42</name>
</gene>
<reference evidence="1" key="1">
    <citation type="submission" date="2020-04" db="EMBL/GenBank/DDBJ databases">
        <authorList>
            <person name="Chiriac C."/>
            <person name="Salcher M."/>
            <person name="Ghai R."/>
            <person name="Kavagutti S V."/>
        </authorList>
    </citation>
    <scope>NUCLEOTIDE SEQUENCE</scope>
</reference>
<organism evidence="1">
    <name type="scientific">uncultured Caudovirales phage</name>
    <dbReference type="NCBI Taxonomy" id="2100421"/>
    <lineage>
        <taxon>Viruses</taxon>
        <taxon>Duplodnaviria</taxon>
        <taxon>Heunggongvirae</taxon>
        <taxon>Uroviricota</taxon>
        <taxon>Caudoviricetes</taxon>
        <taxon>Peduoviridae</taxon>
        <taxon>Maltschvirus</taxon>
        <taxon>Maltschvirus maltsch</taxon>
    </lineage>
</organism>
<dbReference type="EMBL" id="LR796146">
    <property type="protein sequence ID" value="CAB4121402.1"/>
    <property type="molecule type" value="Genomic_DNA"/>
</dbReference>
<evidence type="ECO:0000313" key="1">
    <source>
        <dbReference type="EMBL" id="CAB4121402.1"/>
    </source>
</evidence>
<name>A0A6J5KJQ0_9CAUD</name>
<sequence length="57" mass="6740">MHDIKPGNIGVRLADDAGELYRVRFCNDNPLIKIERLLDNWTAWILKEDFWVLIDQV</sequence>
<proteinExistence type="predicted"/>
<accession>A0A6J5KJQ0</accession>